<dbReference type="InterPro" id="IPR007543">
    <property type="entry name" value="LptD_C"/>
</dbReference>
<comment type="caution">
    <text evidence="4">Lacks conserved residue(s) required for the propagation of feature annotation.</text>
</comment>
<evidence type="ECO:0000313" key="8">
    <source>
        <dbReference type="EMBL" id="URJ25212.1"/>
    </source>
</evidence>
<proteinExistence type="inferred from homology"/>
<dbReference type="InterPro" id="IPR005653">
    <property type="entry name" value="OstA-like_N"/>
</dbReference>
<dbReference type="PANTHER" id="PTHR30189:SF1">
    <property type="entry name" value="LPS-ASSEMBLY PROTEIN LPTD"/>
    <property type="match status" value="1"/>
</dbReference>
<sequence>MLLNIYQNNLFDNTKYFYEKFIIKTIFFIFYITFNVVSYASSNYAQHQIFNNSFSINKSIYVYSDELDIHFYDKKIQLSGNVNIKQDHSTLLADKLIISYNENIKLLCDTIHAYGHVNYNSNYIAITSAQALINLNNKNIDFYQGTYHLLNSPVHGNANSIIQRKNNRYTILKQGKCTSCIINDDYWNITGSQMIYDRYKQKLDIWNACIRIKKIPIFYSPFFSISLKKDSKLKQYIPTIKYSSKNGLEFKIPYPIINNVSKYYSGIISPCYSAHSGITLETQLNYFLFPGKGSLILHLNNNKKLPKKNAHNKKEINKFWQLYWNHKGFMNKYWHFNADYLSSINSNNNIKNVCTPKYSSIHNNTINQKILCSYNKETWNANLAYLGFTGVKDAIKKQYPNYRAAPQLELNALCYSSNTQKQLFELKIFSQITQFIPTNYYFPKTIRIHLEPKLNFSIYNYWNNLNTEAKLKITHYQQNNINFYNLQHTASHLKHIINRIVPKFKINGQMVFESKKNLFNKYKHFLEPRIQYVYIPYSFQENIGIYDTSFIHRSYKNLFYGTTYSGLDRIAPMHQIIGDITFRYFNKIQQKELCYISIGQVFDIINYNYKSLKIIRCRDKEKSNNTFFLSTGYFNINKNWHMNSEIYYHIYNHIVPFGNIILEYVGNNNQVSQIQYKYLNKKYLKCILPHCDESIYHNTISQLGILNYFPIIDSWNISISHYYNLKNHKSIDQAIGIQYYTPCWSINMEFERNIIDWIKLSNRNIYDNKIKLNIRLYNSLEDCQSNPYKMLKTQMFPYQKIHFI</sequence>
<evidence type="ECO:0000256" key="1">
    <source>
        <dbReference type="ARBA" id="ARBA00022729"/>
    </source>
</evidence>
<evidence type="ECO:0000259" key="7">
    <source>
        <dbReference type="Pfam" id="PF04453"/>
    </source>
</evidence>
<keyword evidence="1 4" id="KW-0732">Signal</keyword>
<dbReference type="PANTHER" id="PTHR30189">
    <property type="entry name" value="LPS-ASSEMBLY PROTEIN"/>
    <property type="match status" value="1"/>
</dbReference>
<feature type="domain" description="Organic solvent tolerance-like N-terminal" evidence="6">
    <location>
        <begin position="61"/>
        <end position="201"/>
    </location>
</feature>
<keyword evidence="9" id="KW-1185">Reference proteome</keyword>
<organism evidence="8 9">
    <name type="scientific">Candidatus Blochmannia ocreatus</name>
    <name type="common">nom. nud.</name>
    <dbReference type="NCBI Taxonomy" id="251538"/>
    <lineage>
        <taxon>Bacteria</taxon>
        <taxon>Pseudomonadati</taxon>
        <taxon>Pseudomonadota</taxon>
        <taxon>Gammaproteobacteria</taxon>
        <taxon>Enterobacterales</taxon>
        <taxon>Enterobacteriaceae</taxon>
        <taxon>ant endosymbionts</taxon>
        <taxon>Candidatus Blochmanniella</taxon>
    </lineage>
</organism>
<evidence type="ECO:0000313" key="9">
    <source>
        <dbReference type="Proteomes" id="UP001056834"/>
    </source>
</evidence>
<dbReference type="Pfam" id="PF04453">
    <property type="entry name" value="LptD"/>
    <property type="match status" value="1"/>
</dbReference>
<dbReference type="RefSeq" id="WP_250223343.1">
    <property type="nucleotide sequence ID" value="NZ_CP097762.1"/>
</dbReference>
<keyword evidence="5" id="KW-1133">Transmembrane helix</keyword>
<dbReference type="InterPro" id="IPR050218">
    <property type="entry name" value="LptD"/>
</dbReference>
<comment type="function">
    <text evidence="4">Together with LptE, is involved in the assembly of lipopolysaccharide (LPS) at the surface of the outer membrane.</text>
</comment>
<accession>A0ABY4SZ31</accession>
<keyword evidence="3 4" id="KW-0998">Cell outer membrane</keyword>
<comment type="subunit">
    <text evidence="4">Component of the lipopolysaccharide transport and assembly complex. Interacts with LptE and LptA.</text>
</comment>
<evidence type="ECO:0000256" key="4">
    <source>
        <dbReference type="HAMAP-Rule" id="MF_01411"/>
    </source>
</evidence>
<keyword evidence="5" id="KW-0812">Transmembrane</keyword>
<feature type="transmembrane region" description="Helical" evidence="5">
    <location>
        <begin position="21"/>
        <end position="40"/>
    </location>
</feature>
<dbReference type="InterPro" id="IPR020889">
    <property type="entry name" value="LipoPS_assembly_LptD"/>
</dbReference>
<feature type="domain" description="LptD C-terminal" evidence="7">
    <location>
        <begin position="320"/>
        <end position="683"/>
    </location>
</feature>
<dbReference type="Proteomes" id="UP001056834">
    <property type="component" value="Chromosome"/>
</dbReference>
<comment type="similarity">
    <text evidence="4">Belongs to the LptD family.</text>
</comment>
<keyword evidence="2 4" id="KW-0472">Membrane</keyword>
<dbReference type="HAMAP" id="MF_01411">
    <property type="entry name" value="LPS_assembly_LptD"/>
    <property type="match status" value="1"/>
</dbReference>
<evidence type="ECO:0000256" key="5">
    <source>
        <dbReference type="SAM" id="Phobius"/>
    </source>
</evidence>
<evidence type="ECO:0000256" key="2">
    <source>
        <dbReference type="ARBA" id="ARBA00023136"/>
    </source>
</evidence>
<evidence type="ECO:0000256" key="3">
    <source>
        <dbReference type="ARBA" id="ARBA00023237"/>
    </source>
</evidence>
<dbReference type="Gene3D" id="2.60.450.10">
    <property type="entry name" value="Lipopolysaccharide (LPS) transport protein A like domain"/>
    <property type="match status" value="1"/>
</dbReference>
<name>A0ABY4SZ31_9ENTR</name>
<dbReference type="EMBL" id="CP097762">
    <property type="protein sequence ID" value="URJ25212.1"/>
    <property type="molecule type" value="Genomic_DNA"/>
</dbReference>
<comment type="subcellular location">
    <subcellularLocation>
        <location evidence="4">Cell outer membrane</location>
    </subcellularLocation>
</comment>
<evidence type="ECO:0000259" key="6">
    <source>
        <dbReference type="Pfam" id="PF03968"/>
    </source>
</evidence>
<reference evidence="8" key="1">
    <citation type="submission" date="2022-05" db="EMBL/GenBank/DDBJ databases">
        <title>Impact of host demography and evolutionary history on endosymbiont molecular evolution: a test in carpenter ants (Genus Camponotus) and their Blochmannia endosymbionts.</title>
        <authorList>
            <person name="Manthey J.D."/>
            <person name="Giron J.C."/>
            <person name="Hruska J.P."/>
        </authorList>
    </citation>
    <scope>NUCLEOTIDE SEQUENCE</scope>
    <source>
        <strain evidence="8">C-006</strain>
    </source>
</reference>
<protein>
    <recommendedName>
        <fullName evidence="4">LPS-assembly protein LptD</fullName>
    </recommendedName>
</protein>
<gene>
    <name evidence="4 8" type="primary">lptD</name>
    <name evidence="8" type="ORF">M9405_00545</name>
</gene>
<dbReference type="Pfam" id="PF03968">
    <property type="entry name" value="LptD_N"/>
    <property type="match status" value="1"/>
</dbReference>